<name>A0ACA9RUN4_9GLOM</name>
<comment type="caution">
    <text evidence="1">The sequence shown here is derived from an EMBL/GenBank/DDBJ whole genome shotgun (WGS) entry which is preliminary data.</text>
</comment>
<accession>A0ACA9RUN4</accession>
<dbReference type="Proteomes" id="UP000789920">
    <property type="component" value="Unassembled WGS sequence"/>
</dbReference>
<evidence type="ECO:0000313" key="2">
    <source>
        <dbReference type="Proteomes" id="UP000789920"/>
    </source>
</evidence>
<dbReference type="EMBL" id="CAJVQC010071046">
    <property type="protein sequence ID" value="CAG8810237.1"/>
    <property type="molecule type" value="Genomic_DNA"/>
</dbReference>
<gene>
    <name evidence="1" type="ORF">RPERSI_LOCUS23045</name>
</gene>
<feature type="non-terminal residue" evidence="1">
    <location>
        <position position="1"/>
    </location>
</feature>
<sequence length="72" mass="8553">RETYFKNELIKRLAKRFQINHLLSTPYHPQMNGLVERFNRTLCESLTKLNAKGEEWDTLIPAVLFAYRTAKQ</sequence>
<organism evidence="1 2">
    <name type="scientific">Racocetra persica</name>
    <dbReference type="NCBI Taxonomy" id="160502"/>
    <lineage>
        <taxon>Eukaryota</taxon>
        <taxon>Fungi</taxon>
        <taxon>Fungi incertae sedis</taxon>
        <taxon>Mucoromycota</taxon>
        <taxon>Glomeromycotina</taxon>
        <taxon>Glomeromycetes</taxon>
        <taxon>Diversisporales</taxon>
        <taxon>Gigasporaceae</taxon>
        <taxon>Racocetra</taxon>
    </lineage>
</organism>
<reference evidence="1" key="1">
    <citation type="submission" date="2021-06" db="EMBL/GenBank/DDBJ databases">
        <authorList>
            <person name="Kallberg Y."/>
            <person name="Tangrot J."/>
            <person name="Rosling A."/>
        </authorList>
    </citation>
    <scope>NUCLEOTIDE SEQUENCE</scope>
    <source>
        <strain evidence="1">MA461A</strain>
    </source>
</reference>
<proteinExistence type="predicted"/>
<feature type="non-terminal residue" evidence="1">
    <location>
        <position position="72"/>
    </location>
</feature>
<protein>
    <submittedName>
        <fullName evidence="1">27054_t:CDS:1</fullName>
    </submittedName>
</protein>
<evidence type="ECO:0000313" key="1">
    <source>
        <dbReference type="EMBL" id="CAG8810237.1"/>
    </source>
</evidence>
<keyword evidence="2" id="KW-1185">Reference proteome</keyword>